<evidence type="ECO:0000259" key="7">
    <source>
        <dbReference type="Pfam" id="PF02272"/>
    </source>
</evidence>
<dbReference type="InterPro" id="IPR001667">
    <property type="entry name" value="DDH_dom"/>
</dbReference>
<dbReference type="InterPro" id="IPR004610">
    <property type="entry name" value="RecJ"/>
</dbReference>
<evidence type="ECO:0000256" key="5">
    <source>
        <dbReference type="ARBA" id="ARBA00022839"/>
    </source>
</evidence>
<evidence type="ECO:0000313" key="9">
    <source>
        <dbReference type="EMBL" id="ABC28625.1"/>
    </source>
</evidence>
<dbReference type="Pfam" id="PF01368">
    <property type="entry name" value="DHH"/>
    <property type="match status" value="1"/>
</dbReference>
<dbReference type="Proteomes" id="UP000000238">
    <property type="component" value="Chromosome"/>
</dbReference>
<dbReference type="Gene3D" id="3.10.310.30">
    <property type="match status" value="1"/>
</dbReference>
<dbReference type="GO" id="GO:0006281">
    <property type="term" value="P:DNA repair"/>
    <property type="evidence" value="ECO:0007669"/>
    <property type="project" value="InterPro"/>
</dbReference>
<dbReference type="InterPro" id="IPR051673">
    <property type="entry name" value="SSDNA_exonuclease_RecJ"/>
</dbReference>
<dbReference type="InterPro" id="IPR038763">
    <property type="entry name" value="DHH_sf"/>
</dbReference>
<dbReference type="PANTHER" id="PTHR30255">
    <property type="entry name" value="SINGLE-STRANDED-DNA-SPECIFIC EXONUCLEASE RECJ"/>
    <property type="match status" value="1"/>
</dbReference>
<feature type="domain" description="DHHA1" evidence="7">
    <location>
        <begin position="334"/>
        <end position="429"/>
    </location>
</feature>
<dbReference type="GO" id="GO:0003676">
    <property type="term" value="F:nucleic acid binding"/>
    <property type="evidence" value="ECO:0007669"/>
    <property type="project" value="InterPro"/>
</dbReference>
<keyword evidence="3" id="KW-0540">Nuclease</keyword>
<dbReference type="InterPro" id="IPR041122">
    <property type="entry name" value="RecJ_OB"/>
</dbReference>
<dbReference type="STRING" id="349521.HCH_01781"/>
<dbReference type="GO" id="GO:0006310">
    <property type="term" value="P:DNA recombination"/>
    <property type="evidence" value="ECO:0007669"/>
    <property type="project" value="InterPro"/>
</dbReference>
<dbReference type="Gene3D" id="3.90.1640.30">
    <property type="match status" value="1"/>
</dbReference>
<dbReference type="InterPro" id="IPR003156">
    <property type="entry name" value="DHHA1_dom"/>
</dbReference>
<accession>Q2SL49</accession>
<evidence type="ECO:0000313" key="10">
    <source>
        <dbReference type="Proteomes" id="UP000000238"/>
    </source>
</evidence>
<dbReference type="AlphaFoldDB" id="Q2SL49"/>
<evidence type="ECO:0000256" key="4">
    <source>
        <dbReference type="ARBA" id="ARBA00022801"/>
    </source>
</evidence>
<feature type="domain" description="RecJ OB" evidence="8">
    <location>
        <begin position="443"/>
        <end position="546"/>
    </location>
</feature>
<evidence type="ECO:0000259" key="8">
    <source>
        <dbReference type="Pfam" id="PF17768"/>
    </source>
</evidence>
<dbReference type="Pfam" id="PF02272">
    <property type="entry name" value="DHHA1"/>
    <property type="match status" value="1"/>
</dbReference>
<keyword evidence="10" id="KW-1185">Reference proteome</keyword>
<proteinExistence type="inferred from homology"/>
<reference evidence="9 10" key="1">
    <citation type="journal article" date="2005" name="Nucleic Acids Res.">
        <title>Genomic blueprint of Hahella chejuensis, a marine microbe producing an algicidal agent.</title>
        <authorList>
            <person name="Jeong H."/>
            <person name="Yim J.H."/>
            <person name="Lee C."/>
            <person name="Choi S.-H."/>
            <person name="Park Y.K."/>
            <person name="Yoon S.H."/>
            <person name="Hur C.-G."/>
            <person name="Kang H.-Y."/>
            <person name="Kim D."/>
            <person name="Lee H.H."/>
            <person name="Park K.H."/>
            <person name="Park S.-H."/>
            <person name="Park H.-S."/>
            <person name="Lee H.K."/>
            <person name="Oh T.K."/>
            <person name="Kim J.F."/>
        </authorList>
    </citation>
    <scope>NUCLEOTIDE SEQUENCE [LARGE SCALE GENOMIC DNA]</scope>
    <source>
        <strain evidence="9 10">KCTC 2396</strain>
    </source>
</reference>
<feature type="domain" description="DDH" evidence="6">
    <location>
        <begin position="48"/>
        <end position="208"/>
    </location>
</feature>
<evidence type="ECO:0000256" key="2">
    <source>
        <dbReference type="ARBA" id="ARBA00019841"/>
    </source>
</evidence>
<keyword evidence="4 9" id="KW-0378">Hydrolase</keyword>
<evidence type="ECO:0000256" key="1">
    <source>
        <dbReference type="ARBA" id="ARBA00005915"/>
    </source>
</evidence>
<dbReference type="FunFam" id="3.90.1640.30:FF:000001">
    <property type="entry name" value="Single-stranded-DNA-specific exonuclease RecJ"/>
    <property type="match status" value="1"/>
</dbReference>
<dbReference type="GO" id="GO:0008409">
    <property type="term" value="F:5'-3' exonuclease activity"/>
    <property type="evidence" value="ECO:0007669"/>
    <property type="project" value="InterPro"/>
</dbReference>
<gene>
    <name evidence="9" type="primary">recJ</name>
    <name evidence="9" type="ordered locus">HCH_01781</name>
</gene>
<dbReference type="NCBIfam" id="TIGR00644">
    <property type="entry name" value="recJ"/>
    <property type="match status" value="1"/>
</dbReference>
<keyword evidence="5 9" id="KW-0269">Exonuclease</keyword>
<organism evidence="9 10">
    <name type="scientific">Hahella chejuensis (strain KCTC 2396)</name>
    <dbReference type="NCBI Taxonomy" id="349521"/>
    <lineage>
        <taxon>Bacteria</taxon>
        <taxon>Pseudomonadati</taxon>
        <taxon>Pseudomonadota</taxon>
        <taxon>Gammaproteobacteria</taxon>
        <taxon>Oceanospirillales</taxon>
        <taxon>Hahellaceae</taxon>
        <taxon>Hahella</taxon>
    </lineage>
</organism>
<dbReference type="PANTHER" id="PTHR30255:SF2">
    <property type="entry name" value="SINGLE-STRANDED-DNA-SPECIFIC EXONUCLEASE RECJ"/>
    <property type="match status" value="1"/>
</dbReference>
<dbReference type="HOGENOM" id="CLU_009736_5_1_6"/>
<dbReference type="Pfam" id="PF17768">
    <property type="entry name" value="RecJ_OB"/>
    <property type="match status" value="1"/>
</dbReference>
<sequence>MQRIYAARGVVSGDELEYSLSHLLQLDSLAGAQSAAVILAEALQRNQRIIFVGDFDADGATSTALGVLALRMFGAAYVDYIVPNRFEFGYGLSPEIVDVALSRKPDVLITVDNGIASIDGVKAAKRAGLQVIVTDHHLAGAELPEADAIVNPNQPGCDFPSKSIAGVGVIFYVMLALRQTLRDKGWFAATGMIEPNLANLLDLVALGTVADVVSLDANNRILVEQGLRRIRVKRCRPGINALLQVAGRNQEKLGASDLGFSIAPRLNAAGRLEDMTVGIELLLTEDPAKALMIAQELDGLNQARKEIERDMQAQALSILDRMNWTYDNPPAAVCLYDESWHQGVVGILASRIKDRLHRPVIAFAPGDNGELKGSARSIPGLHIRDALDAVATRRSGLLSKFGGHAMAAGLSLRPENFTAFSEAFQEVVAAAVSVDDLQAKLLTDGELSPEELCMNMAIALKNAGPWGQSFPEPLFDGQFRIASCRIVGERHLKMALADSRSGNCYDAICFNIDPATPFSEWDRVKVVFRLDINEFRGHSNLQLLIEYLEPCN</sequence>
<dbReference type="EMBL" id="CP000155">
    <property type="protein sequence ID" value="ABC28625.1"/>
    <property type="molecule type" value="Genomic_DNA"/>
</dbReference>
<dbReference type="SUPFAM" id="SSF64182">
    <property type="entry name" value="DHH phosphoesterases"/>
    <property type="match status" value="1"/>
</dbReference>
<name>Q2SL49_HAHCH</name>
<dbReference type="KEGG" id="hch:HCH_01781"/>
<comment type="similarity">
    <text evidence="1">Belongs to the RecJ family.</text>
</comment>
<protein>
    <recommendedName>
        <fullName evidence="2">Single-stranded-DNA-specific exonuclease RecJ</fullName>
    </recommendedName>
</protein>
<evidence type="ECO:0000259" key="6">
    <source>
        <dbReference type="Pfam" id="PF01368"/>
    </source>
</evidence>
<dbReference type="eggNOG" id="COG0608">
    <property type="taxonomic scope" value="Bacteria"/>
</dbReference>
<evidence type="ECO:0000256" key="3">
    <source>
        <dbReference type="ARBA" id="ARBA00022722"/>
    </source>
</evidence>